<dbReference type="Proteomes" id="UP000808372">
    <property type="component" value="Chromosome 33"/>
</dbReference>
<gene>
    <name evidence="4" type="primary">si:dkey-73n8.3</name>
</gene>
<organism evidence="3 4">
    <name type="scientific">Salvelinus namaycush</name>
    <name type="common">Lake trout</name>
    <name type="synonym">Salmo namaycush</name>
    <dbReference type="NCBI Taxonomy" id="8040"/>
    <lineage>
        <taxon>Eukaryota</taxon>
        <taxon>Metazoa</taxon>
        <taxon>Chordata</taxon>
        <taxon>Craniata</taxon>
        <taxon>Vertebrata</taxon>
        <taxon>Euteleostomi</taxon>
        <taxon>Actinopterygii</taxon>
        <taxon>Neopterygii</taxon>
        <taxon>Teleostei</taxon>
        <taxon>Protacanthopterygii</taxon>
        <taxon>Salmoniformes</taxon>
        <taxon>Salmonidae</taxon>
        <taxon>Salmoninae</taxon>
        <taxon>Salvelinus</taxon>
    </lineage>
</organism>
<dbReference type="GO" id="GO:0016491">
    <property type="term" value="F:oxidoreductase activity"/>
    <property type="evidence" value="ECO:0007669"/>
    <property type="project" value="UniProtKB-KW"/>
</dbReference>
<dbReference type="OrthoDB" id="191139at2759"/>
<protein>
    <submittedName>
        <fullName evidence="4">Retinol dehydrogenase 11</fullName>
    </submittedName>
</protein>
<dbReference type="SUPFAM" id="SSF51735">
    <property type="entry name" value="NAD(P)-binding Rossmann-fold domains"/>
    <property type="match status" value="1"/>
</dbReference>
<dbReference type="InterPro" id="IPR036291">
    <property type="entry name" value="NAD(P)-bd_dom_sf"/>
</dbReference>
<dbReference type="AlphaFoldDB" id="A0A8U0PQC6"/>
<name>A0A8U0PQC6_SALNM</name>
<reference evidence="4" key="1">
    <citation type="submission" date="2025-08" db="UniProtKB">
        <authorList>
            <consortium name="RefSeq"/>
        </authorList>
    </citation>
    <scope>IDENTIFICATION</scope>
    <source>
        <tissue evidence="4">White muscle</tissue>
    </source>
</reference>
<evidence type="ECO:0000313" key="4">
    <source>
        <dbReference type="RefSeq" id="XP_038828925.1"/>
    </source>
</evidence>
<evidence type="ECO:0000256" key="2">
    <source>
        <dbReference type="ARBA" id="ARBA00023002"/>
    </source>
</evidence>
<proteinExistence type="inferred from homology"/>
<dbReference type="Gene3D" id="3.40.50.720">
    <property type="entry name" value="NAD(P)-binding Rossmann-like Domain"/>
    <property type="match status" value="1"/>
</dbReference>
<dbReference type="InterPro" id="IPR002347">
    <property type="entry name" value="SDR_fam"/>
</dbReference>
<keyword evidence="2" id="KW-0560">Oxidoreductase</keyword>
<keyword evidence="3" id="KW-1185">Reference proteome</keyword>
<comment type="similarity">
    <text evidence="1">Belongs to the short-chain dehydrogenases/reductases (SDR) family.</text>
</comment>
<dbReference type="Pfam" id="PF00106">
    <property type="entry name" value="adh_short"/>
    <property type="match status" value="1"/>
</dbReference>
<dbReference type="PANTHER" id="PTHR43157:SF54">
    <property type="entry name" value="RETINOL DEHYDROGENASE 12-LIKE ISOFORM X1-RELATED"/>
    <property type="match status" value="1"/>
</dbReference>
<evidence type="ECO:0000313" key="3">
    <source>
        <dbReference type="Proteomes" id="UP000808372"/>
    </source>
</evidence>
<dbReference type="KEGG" id="snh:120027903"/>
<evidence type="ECO:0000256" key="1">
    <source>
        <dbReference type="ARBA" id="ARBA00006484"/>
    </source>
</evidence>
<sequence>MAGININNKCQTAYLFIILSLSFSRSLITKRWSSDVRLDGKTAIVTGANTGIGKETALDLVKRGARVILACRDMEKAELAVSDIVREMGGAKVEARKLDLADTKSICEFAENIYNTEKVLHFLINNAGVASCSYSTTVDGYEMQLGVNHLGHFFLTFLLLDLLKHSAPSRVITVSSSAHAMGRIHFEDLNSEKEYHPVKAYVQSKLANILFTRELAKRTAVLGVTAYAVHPGVVNTDLMRHIKRPLQLMFKKFSYFLKTPAEGAYTTLYCILTPDSELTSGGYYSGCAQAVCARAASDEGTALKLWAVSCHLLGICWR</sequence>
<dbReference type="GeneID" id="120027903"/>
<accession>A0A8U0PQC6</accession>
<dbReference type="PRINTS" id="PR00081">
    <property type="entry name" value="GDHRDH"/>
</dbReference>
<dbReference type="RefSeq" id="XP_038828925.1">
    <property type="nucleotide sequence ID" value="XM_038972997.1"/>
</dbReference>
<dbReference type="PANTHER" id="PTHR43157">
    <property type="entry name" value="PHOSPHATIDYLINOSITOL-GLYCAN BIOSYNTHESIS CLASS F PROTEIN-RELATED"/>
    <property type="match status" value="1"/>
</dbReference>